<name>A0ABT7FXY0_9CORY</name>
<dbReference type="RefSeq" id="WP_242721977.1">
    <property type="nucleotide sequence ID" value="NZ_CP051667.1"/>
</dbReference>
<evidence type="ECO:0000256" key="4">
    <source>
        <dbReference type="ARBA" id="ARBA00022679"/>
    </source>
</evidence>
<reference evidence="7 8" key="1">
    <citation type="submission" date="2023-05" db="EMBL/GenBank/DDBJ databases">
        <title>Metabolic capabilities are highly conserved among human nasal-associated Corynebacterium species in pangenomic analyses.</title>
        <authorList>
            <person name="Tran T.H."/>
            <person name="Roberts A.Q."/>
            <person name="Escapa I.F."/>
            <person name="Gao W."/>
            <person name="Conlan S."/>
            <person name="Kong H."/>
            <person name="Segre J.A."/>
            <person name="Kelly M.S."/>
            <person name="Lemon K.P."/>
        </authorList>
    </citation>
    <scope>NUCLEOTIDE SEQUENCE [LARGE SCALE GENOMIC DNA]</scope>
    <source>
        <strain evidence="7 8">KPL3772</strain>
    </source>
</reference>
<evidence type="ECO:0000256" key="2">
    <source>
        <dbReference type="ARBA" id="ARBA00022475"/>
    </source>
</evidence>
<organism evidence="7 8">
    <name type="scientific">Corynebacterium pseudodiphtheriticum</name>
    <dbReference type="NCBI Taxonomy" id="37637"/>
    <lineage>
        <taxon>Bacteria</taxon>
        <taxon>Bacillati</taxon>
        <taxon>Actinomycetota</taxon>
        <taxon>Actinomycetes</taxon>
        <taxon>Mycobacteriales</taxon>
        <taxon>Corynebacteriaceae</taxon>
        <taxon>Corynebacterium</taxon>
    </lineage>
</organism>
<evidence type="ECO:0000256" key="3">
    <source>
        <dbReference type="ARBA" id="ARBA00022519"/>
    </source>
</evidence>
<dbReference type="Proteomes" id="UP001239759">
    <property type="component" value="Unassembled WGS sequence"/>
</dbReference>
<gene>
    <name evidence="7" type="ORF">QPX23_07805</name>
</gene>
<dbReference type="PANTHER" id="PTHR30606:SF10">
    <property type="entry name" value="PHOSPHATIDYLINOSITOL MANNOSIDE ACYLTRANSFERASE"/>
    <property type="match status" value="1"/>
</dbReference>
<protein>
    <submittedName>
        <fullName evidence="7">Phosphatidylinositol mannoside acyltransferase</fullName>
    </submittedName>
</protein>
<dbReference type="EMBL" id="JASNUQ010000012">
    <property type="protein sequence ID" value="MDK4290623.1"/>
    <property type="molecule type" value="Genomic_DNA"/>
</dbReference>
<evidence type="ECO:0000313" key="8">
    <source>
        <dbReference type="Proteomes" id="UP001239759"/>
    </source>
</evidence>
<keyword evidence="8" id="KW-1185">Reference proteome</keyword>
<accession>A0ABT7FXY0</accession>
<evidence type="ECO:0000313" key="7">
    <source>
        <dbReference type="EMBL" id="MDK4290623.1"/>
    </source>
</evidence>
<comment type="caution">
    <text evidence="7">The sequence shown here is derived from an EMBL/GenBank/DDBJ whole genome shotgun (WGS) entry which is preliminary data.</text>
</comment>
<evidence type="ECO:0000256" key="5">
    <source>
        <dbReference type="ARBA" id="ARBA00023136"/>
    </source>
</evidence>
<dbReference type="NCBIfam" id="NF005919">
    <property type="entry name" value="PRK07920.1"/>
    <property type="match status" value="1"/>
</dbReference>
<keyword evidence="4" id="KW-0808">Transferase</keyword>
<evidence type="ECO:0000256" key="1">
    <source>
        <dbReference type="ARBA" id="ARBA00004533"/>
    </source>
</evidence>
<keyword evidence="5" id="KW-0472">Membrane</keyword>
<dbReference type="GO" id="GO:0016746">
    <property type="term" value="F:acyltransferase activity"/>
    <property type="evidence" value="ECO:0007669"/>
    <property type="project" value="UniProtKB-KW"/>
</dbReference>
<sequence length="325" mass="36463">MKKDFGLHKRPPWQENIVAYGYFAGWSLVRRLPLWLTRRIFEKIADAVSRNGKGPEQLRKNLTRVVGPENVTRQLVRDSIRSYFRYWLEAFRLPTMQYEHNLPQRLAAGVSGRSAFDAALSRGRGVVLALPHTGNWDMAGAFVVAHYGQFATVAERVKPESLFDAFVEYRNSIGFDVIPLTGGDKPPFPYLKQVLNDGGVVALLCERDLKNTGAIVDFFGEPASMAAGPAALARETGATLFAVHSWYQGIDDGASPNWGLAATHEIEVSDVRSTTQRLADAFAENIAKTPQDWHMLQPVWLRDLDPERMSQQQLDALRAHTQEEK</sequence>
<dbReference type="Pfam" id="PF03279">
    <property type="entry name" value="Lip_A_acyltrans"/>
    <property type="match status" value="1"/>
</dbReference>
<comment type="subcellular location">
    <subcellularLocation>
        <location evidence="1">Cell inner membrane</location>
    </subcellularLocation>
</comment>
<keyword evidence="3" id="KW-0997">Cell inner membrane</keyword>
<evidence type="ECO:0000256" key="6">
    <source>
        <dbReference type="ARBA" id="ARBA00023315"/>
    </source>
</evidence>
<dbReference type="CDD" id="cd07984">
    <property type="entry name" value="LPLAT_LABLAT-like"/>
    <property type="match status" value="1"/>
</dbReference>
<dbReference type="PANTHER" id="PTHR30606">
    <property type="entry name" value="LIPID A BIOSYNTHESIS LAUROYL ACYLTRANSFERASE"/>
    <property type="match status" value="1"/>
</dbReference>
<keyword evidence="2" id="KW-1003">Cell membrane</keyword>
<proteinExistence type="predicted"/>
<keyword evidence="6 7" id="KW-0012">Acyltransferase</keyword>
<dbReference type="InterPro" id="IPR004960">
    <property type="entry name" value="LipA_acyltrans"/>
</dbReference>